<accession>A0A9P5Z3Q8</accession>
<reference evidence="1" key="1">
    <citation type="submission" date="2020-11" db="EMBL/GenBank/DDBJ databases">
        <authorList>
            <consortium name="DOE Joint Genome Institute"/>
            <person name="Ahrendt S."/>
            <person name="Riley R."/>
            <person name="Andreopoulos W."/>
            <person name="Labutti K."/>
            <person name="Pangilinan J."/>
            <person name="Ruiz-Duenas F.J."/>
            <person name="Barrasa J.M."/>
            <person name="Sanchez-Garcia M."/>
            <person name="Camarero S."/>
            <person name="Miyauchi S."/>
            <person name="Serrano A."/>
            <person name="Linde D."/>
            <person name="Babiker R."/>
            <person name="Drula E."/>
            <person name="Ayuso-Fernandez I."/>
            <person name="Pacheco R."/>
            <person name="Padilla G."/>
            <person name="Ferreira P."/>
            <person name="Barriuso J."/>
            <person name="Kellner H."/>
            <person name="Castanera R."/>
            <person name="Alfaro M."/>
            <person name="Ramirez L."/>
            <person name="Pisabarro A.G."/>
            <person name="Kuo A."/>
            <person name="Tritt A."/>
            <person name="Lipzen A."/>
            <person name="He G."/>
            <person name="Yan M."/>
            <person name="Ng V."/>
            <person name="Cullen D."/>
            <person name="Martin F."/>
            <person name="Rosso M.-N."/>
            <person name="Henrissat B."/>
            <person name="Hibbett D."/>
            <person name="Martinez A.T."/>
            <person name="Grigoriev I.V."/>
        </authorList>
    </citation>
    <scope>NUCLEOTIDE SEQUENCE</scope>
    <source>
        <strain evidence="1">CIRM-BRFM 674</strain>
    </source>
</reference>
<comment type="caution">
    <text evidence="1">The sequence shown here is derived from an EMBL/GenBank/DDBJ whole genome shotgun (WGS) entry which is preliminary data.</text>
</comment>
<evidence type="ECO:0000313" key="1">
    <source>
        <dbReference type="EMBL" id="KAF9480574.1"/>
    </source>
</evidence>
<keyword evidence="2" id="KW-1185">Reference proteome</keyword>
<gene>
    <name evidence="1" type="ORF">BDN70DRAFT_877402</name>
</gene>
<organism evidence="1 2">
    <name type="scientific">Pholiota conissans</name>
    <dbReference type="NCBI Taxonomy" id="109636"/>
    <lineage>
        <taxon>Eukaryota</taxon>
        <taxon>Fungi</taxon>
        <taxon>Dikarya</taxon>
        <taxon>Basidiomycota</taxon>
        <taxon>Agaricomycotina</taxon>
        <taxon>Agaricomycetes</taxon>
        <taxon>Agaricomycetidae</taxon>
        <taxon>Agaricales</taxon>
        <taxon>Agaricineae</taxon>
        <taxon>Strophariaceae</taxon>
        <taxon>Pholiota</taxon>
    </lineage>
</organism>
<dbReference type="AlphaFoldDB" id="A0A9P5Z3Q8"/>
<proteinExistence type="predicted"/>
<dbReference type="EMBL" id="MU155192">
    <property type="protein sequence ID" value="KAF9480574.1"/>
    <property type="molecule type" value="Genomic_DNA"/>
</dbReference>
<protein>
    <submittedName>
        <fullName evidence="1">Uncharacterized protein</fullName>
    </submittedName>
</protein>
<dbReference type="Gene3D" id="2.60.120.260">
    <property type="entry name" value="Galactose-binding domain-like"/>
    <property type="match status" value="1"/>
</dbReference>
<name>A0A9P5Z3Q8_9AGAR</name>
<sequence>MFFSQYNTLTDASTATNTGQGNIQVTASRGYNRISLIQDGSFQDYTCILQPGGSCPFIPSAFWTRVIPGQNDFILVNNYQGITHSGTSAALFFFTTNSPPPFLGSTLTYALPLNAVPGKTYVISLFHTPSSDQSTSGAPMVSALWNGVPAINITQPGPVDISTVLTYFNIQAEVVATGHDTFVLQDGTAFTHTVYIDDIAIFEKWY</sequence>
<dbReference type="Proteomes" id="UP000807469">
    <property type="component" value="Unassembled WGS sequence"/>
</dbReference>
<evidence type="ECO:0000313" key="2">
    <source>
        <dbReference type="Proteomes" id="UP000807469"/>
    </source>
</evidence>